<evidence type="ECO:0000313" key="2">
    <source>
        <dbReference type="Proteomes" id="UP000824890"/>
    </source>
</evidence>
<accession>A0ABQ8EPP9</accession>
<feature type="non-terminal residue" evidence="1">
    <location>
        <position position="149"/>
    </location>
</feature>
<reference evidence="1 2" key="1">
    <citation type="submission" date="2021-05" db="EMBL/GenBank/DDBJ databases">
        <title>Genome Assembly of Synthetic Allotetraploid Brassica napus Reveals Homoeologous Exchanges between Subgenomes.</title>
        <authorList>
            <person name="Davis J.T."/>
        </authorList>
    </citation>
    <scope>NUCLEOTIDE SEQUENCE [LARGE SCALE GENOMIC DNA]</scope>
    <source>
        <strain evidence="2">cv. Da-Ae</strain>
        <tissue evidence="1">Seedling</tissue>
    </source>
</reference>
<gene>
    <name evidence="1" type="ORF">HID58_002350</name>
</gene>
<organism evidence="1 2">
    <name type="scientific">Brassica napus</name>
    <name type="common">Rape</name>
    <dbReference type="NCBI Taxonomy" id="3708"/>
    <lineage>
        <taxon>Eukaryota</taxon>
        <taxon>Viridiplantae</taxon>
        <taxon>Streptophyta</taxon>
        <taxon>Embryophyta</taxon>
        <taxon>Tracheophyta</taxon>
        <taxon>Spermatophyta</taxon>
        <taxon>Magnoliopsida</taxon>
        <taxon>eudicotyledons</taxon>
        <taxon>Gunneridae</taxon>
        <taxon>Pentapetalae</taxon>
        <taxon>rosids</taxon>
        <taxon>malvids</taxon>
        <taxon>Brassicales</taxon>
        <taxon>Brassicaceae</taxon>
        <taxon>Brassiceae</taxon>
        <taxon>Brassica</taxon>
    </lineage>
</organism>
<sequence length="149" mass="17320">MCRPIFFAGEAVAKLIMGVPRRFRWVNFMVSKEALRHSHIWGNMVRHLVSAIYDEHQKAKTRKRRPFYTLPSRLGRAALSVNGYSSTSSTGFGASPNHDPLVDSQQRFLGEVFFLRSQMQDIVVRRVLLIQQVRASARCELMREWLEKR</sequence>
<dbReference type="EMBL" id="JAGKQM010000001">
    <property type="protein sequence ID" value="KAH0942713.1"/>
    <property type="molecule type" value="Genomic_DNA"/>
</dbReference>
<protein>
    <submittedName>
        <fullName evidence="1">Uncharacterized protein</fullName>
    </submittedName>
</protein>
<dbReference type="Proteomes" id="UP000824890">
    <property type="component" value="Unassembled WGS sequence"/>
</dbReference>
<name>A0ABQ8EPP9_BRANA</name>
<keyword evidence="2" id="KW-1185">Reference proteome</keyword>
<evidence type="ECO:0000313" key="1">
    <source>
        <dbReference type="EMBL" id="KAH0942713.1"/>
    </source>
</evidence>
<comment type="caution">
    <text evidence="1">The sequence shown here is derived from an EMBL/GenBank/DDBJ whole genome shotgun (WGS) entry which is preliminary data.</text>
</comment>
<proteinExistence type="predicted"/>